<gene>
    <name evidence="2" type="ORF">B0I32_14313</name>
</gene>
<evidence type="ECO:0000313" key="2">
    <source>
        <dbReference type="EMBL" id="PRX46894.1"/>
    </source>
</evidence>
<accession>A0A2T0LT74</accession>
<dbReference type="Proteomes" id="UP000238312">
    <property type="component" value="Unassembled WGS sequence"/>
</dbReference>
<feature type="region of interest" description="Disordered" evidence="1">
    <location>
        <begin position="1"/>
        <end position="29"/>
    </location>
</feature>
<protein>
    <submittedName>
        <fullName evidence="2">Uncharacterized protein</fullName>
    </submittedName>
</protein>
<organism evidence="2 3">
    <name type="scientific">Nonomuraea fuscirosea</name>
    <dbReference type="NCBI Taxonomy" id="1291556"/>
    <lineage>
        <taxon>Bacteria</taxon>
        <taxon>Bacillati</taxon>
        <taxon>Actinomycetota</taxon>
        <taxon>Actinomycetes</taxon>
        <taxon>Streptosporangiales</taxon>
        <taxon>Streptosporangiaceae</taxon>
        <taxon>Nonomuraea</taxon>
    </lineage>
</organism>
<name>A0A2T0LT74_9ACTN</name>
<comment type="caution">
    <text evidence="2">The sequence shown here is derived from an EMBL/GenBank/DDBJ whole genome shotgun (WGS) entry which is preliminary data.</text>
</comment>
<reference evidence="2 3" key="1">
    <citation type="submission" date="2018-03" db="EMBL/GenBank/DDBJ databases">
        <title>Genomic Encyclopedia of Type Strains, Phase III (KMG-III): the genomes of soil and plant-associated and newly described type strains.</title>
        <authorList>
            <person name="Whitman W."/>
        </authorList>
    </citation>
    <scope>NUCLEOTIDE SEQUENCE [LARGE SCALE GENOMIC DNA]</scope>
    <source>
        <strain evidence="2 3">CGMCC 4.7104</strain>
    </source>
</reference>
<dbReference type="EMBL" id="PVNG01000043">
    <property type="protein sequence ID" value="PRX46894.1"/>
    <property type="molecule type" value="Genomic_DNA"/>
</dbReference>
<proteinExistence type="predicted"/>
<sequence length="29" mass="3548">MREAERVRHLRPIEQPLPHCSRRHVMSEP</sequence>
<evidence type="ECO:0000256" key="1">
    <source>
        <dbReference type="SAM" id="MobiDB-lite"/>
    </source>
</evidence>
<evidence type="ECO:0000313" key="3">
    <source>
        <dbReference type="Proteomes" id="UP000238312"/>
    </source>
</evidence>
<dbReference type="AlphaFoldDB" id="A0A2T0LT74"/>
<feature type="compositionally biased region" description="Basic residues" evidence="1">
    <location>
        <begin position="20"/>
        <end position="29"/>
    </location>
</feature>
<keyword evidence="3" id="KW-1185">Reference proteome</keyword>